<name>A0ACB5U555_CANBO</name>
<dbReference type="EMBL" id="BSXV01004880">
    <property type="protein sequence ID" value="GMF01372.1"/>
    <property type="molecule type" value="Genomic_DNA"/>
</dbReference>
<organism evidence="1 2">
    <name type="scientific">Candida boidinii</name>
    <name type="common">Yeast</name>
    <dbReference type="NCBI Taxonomy" id="5477"/>
    <lineage>
        <taxon>Eukaryota</taxon>
        <taxon>Fungi</taxon>
        <taxon>Dikarya</taxon>
        <taxon>Ascomycota</taxon>
        <taxon>Saccharomycotina</taxon>
        <taxon>Pichiomycetes</taxon>
        <taxon>Pichiales</taxon>
        <taxon>Pichiaceae</taxon>
        <taxon>Ogataea</taxon>
        <taxon>Ogataea/Candida clade</taxon>
    </lineage>
</organism>
<gene>
    <name evidence="1" type="ORF">Cboi01_000583000</name>
</gene>
<evidence type="ECO:0000313" key="2">
    <source>
        <dbReference type="Proteomes" id="UP001165101"/>
    </source>
</evidence>
<keyword evidence="2" id="KW-1185">Reference proteome</keyword>
<dbReference type="Proteomes" id="UP001165101">
    <property type="component" value="Unassembled WGS sequence"/>
</dbReference>
<sequence length="117" mass="13151">MLCSKPNLKILRLINVSFISLATIPRKPVTESDTDSYRVCLYMFFTKLSSLPSIEVRLDKASQNGVVNGGLLSYTSFEKNDWSNIFAPIVDEGTEIQVRNSIGRLLFACDKNLKTIM</sequence>
<proteinExistence type="predicted"/>
<accession>A0ACB5U555</accession>
<comment type="caution">
    <text evidence="1">The sequence shown here is derived from an EMBL/GenBank/DDBJ whole genome shotgun (WGS) entry which is preliminary data.</text>
</comment>
<reference evidence="1" key="1">
    <citation type="submission" date="2023-04" db="EMBL/GenBank/DDBJ databases">
        <title>Candida boidinii NBRC 1967.</title>
        <authorList>
            <person name="Ichikawa N."/>
            <person name="Sato H."/>
            <person name="Tonouchi N."/>
        </authorList>
    </citation>
    <scope>NUCLEOTIDE SEQUENCE</scope>
    <source>
        <strain evidence="1">NBRC 1967</strain>
    </source>
</reference>
<evidence type="ECO:0000313" key="1">
    <source>
        <dbReference type="EMBL" id="GMF01372.1"/>
    </source>
</evidence>
<protein>
    <submittedName>
        <fullName evidence="1">Unnamed protein product</fullName>
    </submittedName>
</protein>